<dbReference type="AlphaFoldDB" id="A0A2W0EV15"/>
<reference evidence="1 2" key="1">
    <citation type="journal article" date="2018" name="Appl. Microbiol. Biotechnol.">
        <title>Characterization of the caprolactam degradation pathway in Pseudomonas jessenii using mass spectrometry-based proteomics.</title>
        <authorList>
            <person name="Otzen M."/>
            <person name="Palacio C."/>
            <person name="Janssen D.B."/>
        </authorList>
    </citation>
    <scope>NUCLEOTIDE SEQUENCE [LARGE SCALE GENOMIC DNA]</scope>
    <source>
        <strain evidence="1 2">GO3</strain>
    </source>
</reference>
<dbReference type="OrthoDB" id="8227562at2"/>
<organism evidence="1 2">
    <name type="scientific">Pseudomonas jessenii</name>
    <dbReference type="NCBI Taxonomy" id="77298"/>
    <lineage>
        <taxon>Bacteria</taxon>
        <taxon>Pseudomonadati</taxon>
        <taxon>Pseudomonadota</taxon>
        <taxon>Gammaproteobacteria</taxon>
        <taxon>Pseudomonadales</taxon>
        <taxon>Pseudomonadaceae</taxon>
        <taxon>Pseudomonas</taxon>
    </lineage>
</organism>
<dbReference type="Proteomes" id="UP000247437">
    <property type="component" value="Unassembled WGS sequence"/>
</dbReference>
<proteinExistence type="predicted"/>
<dbReference type="Gene3D" id="1.10.10.1400">
    <property type="entry name" value="Terminase, small subunit, N-terminal DNA-binding domain, HTH motif"/>
    <property type="match status" value="1"/>
</dbReference>
<dbReference type="Pfam" id="PF03592">
    <property type="entry name" value="Terminase_2"/>
    <property type="match status" value="1"/>
</dbReference>
<dbReference type="InterPro" id="IPR038713">
    <property type="entry name" value="Terminase_Gp1_N_sf"/>
</dbReference>
<evidence type="ECO:0000313" key="2">
    <source>
        <dbReference type="Proteomes" id="UP000247437"/>
    </source>
</evidence>
<dbReference type="GO" id="GO:0051276">
    <property type="term" value="P:chromosome organization"/>
    <property type="evidence" value="ECO:0007669"/>
    <property type="project" value="InterPro"/>
</dbReference>
<name>A0A2W0EV15_PSEJE</name>
<evidence type="ECO:0000313" key="1">
    <source>
        <dbReference type="EMBL" id="PYY72189.1"/>
    </source>
</evidence>
<comment type="caution">
    <text evidence="1">The sequence shown here is derived from an EMBL/GenBank/DDBJ whole genome shotgun (WGS) entry which is preliminary data.</text>
</comment>
<sequence>MERPKKRRFTDKMEAFCLAYIETNNASEAYRRTYNVANMAEKTMQREGWNLFQRPQVQERLAELRDAVMDRHQITVDTLLAELEEARKAALAAETPQTSAAVSATMGKAKLLGLDKKIVEITGKNGGAIETKSQVTVDKKTLESVLDRL</sequence>
<dbReference type="EMBL" id="PDLL01000012">
    <property type="protein sequence ID" value="PYY72189.1"/>
    <property type="molecule type" value="Genomic_DNA"/>
</dbReference>
<protein>
    <submittedName>
        <fullName evidence="1">Terminase small subunit</fullName>
    </submittedName>
</protein>
<dbReference type="InterPro" id="IPR005335">
    <property type="entry name" value="Terminase_ssu"/>
</dbReference>
<gene>
    <name evidence="1" type="ORF">CRX42_02335</name>
</gene>
<accession>A0A2W0EV15</accession>